<protein>
    <submittedName>
        <fullName evidence="1">Uncharacterized protein</fullName>
    </submittedName>
</protein>
<comment type="caution">
    <text evidence="1">The sequence shown here is derived from an EMBL/GenBank/DDBJ whole genome shotgun (WGS) entry which is preliminary data.</text>
</comment>
<dbReference type="Proteomes" id="UP000220959">
    <property type="component" value="Unassembled WGS sequence"/>
</dbReference>
<evidence type="ECO:0000313" key="1">
    <source>
        <dbReference type="EMBL" id="PDX61795.1"/>
    </source>
</evidence>
<name>A0ACC9D0Q7_9FIRM</name>
<dbReference type="EMBL" id="NMTR01000011">
    <property type="protein sequence ID" value="PDX61795.1"/>
    <property type="molecule type" value="Genomic_DNA"/>
</dbReference>
<accession>A0ACC9D0Q7</accession>
<gene>
    <name evidence="1" type="ORF">CGS49_04015</name>
</gene>
<evidence type="ECO:0000313" key="2">
    <source>
        <dbReference type="Proteomes" id="UP000220959"/>
    </source>
</evidence>
<sequence length="86" mass="9793">MQREECNNEKDGTPQIFKAGRHGSTCGIAEQCFGWLWRWSRYAGAFRSSADAVGTRKQFVGIVEPGIKFFGSIVREPFDKDYLENL</sequence>
<proteinExistence type="predicted"/>
<reference evidence="1 2" key="1">
    <citation type="journal article" date="2017" name="Front. Microbiol.">
        <title>New Insights into the Diversity of the Genus Faecalibacterium.</title>
        <authorList>
            <person name="Benevides L."/>
            <person name="Burman S."/>
            <person name="Martin R."/>
            <person name="Robert V."/>
            <person name="Thomas M."/>
            <person name="Miquel S."/>
            <person name="Chain F."/>
            <person name="Sokol H."/>
            <person name="Bermudez-Humaran L.G."/>
            <person name="Morrison M."/>
            <person name="Langella P."/>
            <person name="Azevedo V.A."/>
            <person name="Chatel J.M."/>
            <person name="Soares S."/>
        </authorList>
    </citation>
    <scope>NUCLEOTIDE SEQUENCE [LARGE SCALE GENOMIC DNA]</scope>
    <source>
        <strain evidence="2">CNCM I-4541</strain>
    </source>
</reference>
<keyword evidence="2" id="KW-1185">Reference proteome</keyword>
<organism evidence="1 2">
    <name type="scientific">Faecalibacterium langellae</name>
    <dbReference type="NCBI Taxonomy" id="3435293"/>
    <lineage>
        <taxon>Bacteria</taxon>
        <taxon>Bacillati</taxon>
        <taxon>Bacillota</taxon>
        <taxon>Clostridia</taxon>
        <taxon>Eubacteriales</taxon>
        <taxon>Oscillospiraceae</taxon>
        <taxon>Faecalibacterium</taxon>
    </lineage>
</organism>